<dbReference type="PANTHER" id="PTHR33048">
    <property type="entry name" value="PTH11-LIKE INTEGRAL MEMBRANE PROTEIN (AFU_ORTHOLOGUE AFUA_5G11245)"/>
    <property type="match status" value="1"/>
</dbReference>
<evidence type="ECO:0000256" key="6">
    <source>
        <dbReference type="SAM" id="Phobius"/>
    </source>
</evidence>
<evidence type="ECO:0000256" key="5">
    <source>
        <dbReference type="ARBA" id="ARBA00038359"/>
    </source>
</evidence>
<evidence type="ECO:0000256" key="3">
    <source>
        <dbReference type="ARBA" id="ARBA00022989"/>
    </source>
</evidence>
<feature type="transmembrane region" description="Helical" evidence="6">
    <location>
        <begin position="45"/>
        <end position="63"/>
    </location>
</feature>
<protein>
    <recommendedName>
        <fullName evidence="7">Rhodopsin domain-containing protein</fullName>
    </recommendedName>
</protein>
<reference evidence="8" key="1">
    <citation type="submission" date="2023-06" db="EMBL/GenBank/DDBJ databases">
        <title>Genome-scale phylogeny and comparative genomics of the fungal order Sordariales.</title>
        <authorList>
            <consortium name="Lawrence Berkeley National Laboratory"/>
            <person name="Hensen N."/>
            <person name="Bonometti L."/>
            <person name="Westerberg I."/>
            <person name="Brannstrom I.O."/>
            <person name="Guillou S."/>
            <person name="Cros-Aarteil S."/>
            <person name="Calhoun S."/>
            <person name="Haridas S."/>
            <person name="Kuo A."/>
            <person name="Mondo S."/>
            <person name="Pangilinan J."/>
            <person name="Riley R."/>
            <person name="Labutti K."/>
            <person name="Andreopoulos B."/>
            <person name="Lipzen A."/>
            <person name="Chen C."/>
            <person name="Yanf M."/>
            <person name="Daum C."/>
            <person name="Ng V."/>
            <person name="Clum A."/>
            <person name="Steindorff A."/>
            <person name="Ohm R."/>
            <person name="Martin F."/>
            <person name="Silar P."/>
            <person name="Natvig D."/>
            <person name="Lalanne C."/>
            <person name="Gautier V."/>
            <person name="Ament-Velasquez S.L."/>
            <person name="Kruys A."/>
            <person name="Hutchinson M.I."/>
            <person name="Powell A.J."/>
            <person name="Barry K."/>
            <person name="Miller A.N."/>
            <person name="Grigoriev I.V."/>
            <person name="Debuchy R."/>
            <person name="Gladieux P."/>
            <person name="Thoren M.H."/>
            <person name="Johannesson H."/>
        </authorList>
    </citation>
    <scope>NUCLEOTIDE SEQUENCE</scope>
    <source>
        <strain evidence="8">CBS 606.72</strain>
    </source>
</reference>
<keyword evidence="4 6" id="KW-0472">Membrane</keyword>
<dbReference type="GO" id="GO:0016020">
    <property type="term" value="C:membrane"/>
    <property type="evidence" value="ECO:0007669"/>
    <property type="project" value="UniProtKB-SubCell"/>
</dbReference>
<feature type="transmembrane region" description="Helical" evidence="6">
    <location>
        <begin position="115"/>
        <end position="136"/>
    </location>
</feature>
<dbReference type="AlphaFoldDB" id="A0AA40CCA1"/>
<gene>
    <name evidence="8" type="ORF">B0T14DRAFT_386729</name>
</gene>
<dbReference type="Proteomes" id="UP001175000">
    <property type="component" value="Unassembled WGS sequence"/>
</dbReference>
<feature type="transmembrane region" description="Helical" evidence="6">
    <location>
        <begin position="199"/>
        <end position="221"/>
    </location>
</feature>
<organism evidence="8 9">
    <name type="scientific">Immersiella caudata</name>
    <dbReference type="NCBI Taxonomy" id="314043"/>
    <lineage>
        <taxon>Eukaryota</taxon>
        <taxon>Fungi</taxon>
        <taxon>Dikarya</taxon>
        <taxon>Ascomycota</taxon>
        <taxon>Pezizomycotina</taxon>
        <taxon>Sordariomycetes</taxon>
        <taxon>Sordariomycetidae</taxon>
        <taxon>Sordariales</taxon>
        <taxon>Lasiosphaeriaceae</taxon>
        <taxon>Immersiella</taxon>
    </lineage>
</organism>
<comment type="subcellular location">
    <subcellularLocation>
        <location evidence="1">Membrane</location>
        <topology evidence="1">Multi-pass membrane protein</topology>
    </subcellularLocation>
</comment>
<dbReference type="InterPro" id="IPR049326">
    <property type="entry name" value="Rhodopsin_dom_fungi"/>
</dbReference>
<comment type="similarity">
    <text evidence="5">Belongs to the SAT4 family.</text>
</comment>
<evidence type="ECO:0000256" key="1">
    <source>
        <dbReference type="ARBA" id="ARBA00004141"/>
    </source>
</evidence>
<comment type="caution">
    <text evidence="8">The sequence shown here is derived from an EMBL/GenBank/DDBJ whole genome shotgun (WGS) entry which is preliminary data.</text>
</comment>
<feature type="transmembrane region" description="Helical" evidence="6">
    <location>
        <begin position="78"/>
        <end position="103"/>
    </location>
</feature>
<feature type="transmembrane region" description="Helical" evidence="6">
    <location>
        <begin position="162"/>
        <end position="187"/>
    </location>
</feature>
<feature type="non-terminal residue" evidence="8">
    <location>
        <position position="302"/>
    </location>
</feature>
<dbReference type="Pfam" id="PF20684">
    <property type="entry name" value="Fung_rhodopsin"/>
    <property type="match status" value="1"/>
</dbReference>
<keyword evidence="3 6" id="KW-1133">Transmembrane helix</keyword>
<feature type="non-terminal residue" evidence="8">
    <location>
        <position position="1"/>
    </location>
</feature>
<feature type="transmembrane region" description="Helical" evidence="6">
    <location>
        <begin position="233"/>
        <end position="257"/>
    </location>
</feature>
<proteinExistence type="inferred from homology"/>
<dbReference type="InterPro" id="IPR052337">
    <property type="entry name" value="SAT4-like"/>
</dbReference>
<evidence type="ECO:0000313" key="9">
    <source>
        <dbReference type="Proteomes" id="UP001175000"/>
    </source>
</evidence>
<dbReference type="EMBL" id="JAULSU010000001">
    <property type="protein sequence ID" value="KAK0633142.1"/>
    <property type="molecule type" value="Genomic_DNA"/>
</dbReference>
<keyword evidence="2 6" id="KW-0812">Transmembrane</keyword>
<sequence length="302" mass="33863">GPYPYDGLQILGFVIVVFFPALSFTVCCLRAYSRSLAKGFGMDDWLIFLAMVSCILRSAYWGIHDSAVPPNVPFNLGAFWIFINGLVYNPLLALVKVSALLFLLRLGGTKTPVRVACRGMILFNLLQLLTFLPIAIVQCLPIEAPWVTLPGGGRPKCIRRDIYSLSLAVVNIVTDVLTLLIPFFIFLGLKLNKRVRNALLAVFLLGGLVTIISVVRLYYIIRLYYIAVEDRHYSIGYVTSAVEINLAIITASVPALWPLARRWMPGAFETLGINRPYRCPDIEVEYGTQSRGRRMLRGKVMW</sequence>
<dbReference type="PANTHER" id="PTHR33048:SF47">
    <property type="entry name" value="INTEGRAL MEMBRANE PROTEIN-RELATED"/>
    <property type="match status" value="1"/>
</dbReference>
<evidence type="ECO:0000256" key="2">
    <source>
        <dbReference type="ARBA" id="ARBA00022692"/>
    </source>
</evidence>
<feature type="domain" description="Rhodopsin" evidence="7">
    <location>
        <begin position="29"/>
        <end position="262"/>
    </location>
</feature>
<name>A0AA40CCA1_9PEZI</name>
<evidence type="ECO:0000256" key="4">
    <source>
        <dbReference type="ARBA" id="ARBA00023136"/>
    </source>
</evidence>
<feature type="transmembrane region" description="Helical" evidence="6">
    <location>
        <begin position="12"/>
        <end position="33"/>
    </location>
</feature>
<evidence type="ECO:0000259" key="7">
    <source>
        <dbReference type="Pfam" id="PF20684"/>
    </source>
</evidence>
<keyword evidence="9" id="KW-1185">Reference proteome</keyword>
<accession>A0AA40CCA1</accession>
<evidence type="ECO:0000313" key="8">
    <source>
        <dbReference type="EMBL" id="KAK0633142.1"/>
    </source>
</evidence>